<evidence type="ECO:0000256" key="1">
    <source>
        <dbReference type="ARBA" id="ARBA00022475"/>
    </source>
</evidence>
<reference evidence="5" key="1">
    <citation type="submission" date="2023-11" db="EMBL/GenBank/DDBJ databases">
        <title>Genome Sequence of Bacillus pseudomycoides stain BUPM19.</title>
        <authorList>
            <person name="Farhat A."/>
        </authorList>
    </citation>
    <scope>NUCLEOTIDE SEQUENCE [LARGE SCALE GENOMIC DNA]</scope>
    <source>
        <strain evidence="5">BUPM19</strain>
    </source>
</reference>
<name>A0ABU5K0Y5_9BACI</name>
<dbReference type="Proteomes" id="UP001291930">
    <property type="component" value="Unassembled WGS sequence"/>
</dbReference>
<dbReference type="CDD" id="cd16323">
    <property type="entry name" value="Syd"/>
    <property type="match status" value="1"/>
</dbReference>
<dbReference type="SUPFAM" id="SSF160631">
    <property type="entry name" value="SMI1/KNR4-like"/>
    <property type="match status" value="1"/>
</dbReference>
<proteinExistence type="predicted"/>
<dbReference type="Gene3D" id="3.40.1580.20">
    <property type="entry name" value="Syd protein"/>
    <property type="match status" value="1"/>
</dbReference>
<evidence type="ECO:0000256" key="3">
    <source>
        <dbReference type="ARBA" id="ARBA00023136"/>
    </source>
</evidence>
<dbReference type="EMBL" id="JAXOVW010000060">
    <property type="protein sequence ID" value="MDZ5609391.1"/>
    <property type="molecule type" value="Genomic_DNA"/>
</dbReference>
<evidence type="ECO:0000313" key="5">
    <source>
        <dbReference type="Proteomes" id="UP001291930"/>
    </source>
</evidence>
<dbReference type="InterPro" id="IPR009948">
    <property type="entry name" value="Syd"/>
</dbReference>
<keyword evidence="2" id="KW-0997">Cell inner membrane</keyword>
<dbReference type="InterPro" id="IPR038228">
    <property type="entry name" value="Syd_sf"/>
</dbReference>
<sequence length="178" mass="21579">MKAIMQRYFESYLLKWSDWNGTHPQVPFNVEIDKRLYIGEKDEDGYIFWKPKEKDEYDNFQEFEKELNANLHSDIKEYYNFYWFLEMIGWIDNYNISLFPVTPGVEPFLFIERVQDYLFLRQGDEIYIPIGFESSGMLILMNNRTGEIVIEDFETEEYRHLSASLKVLISRLSFRSIW</sequence>
<evidence type="ECO:0000313" key="4">
    <source>
        <dbReference type="EMBL" id="MDZ5609391.1"/>
    </source>
</evidence>
<protein>
    <submittedName>
        <fullName evidence="4">SecY-interacting protein Syd</fullName>
    </submittedName>
</protein>
<accession>A0ABU5K0Y5</accession>
<keyword evidence="3" id="KW-0472">Membrane</keyword>
<dbReference type="Pfam" id="PF07348">
    <property type="entry name" value="Syd"/>
    <property type="match status" value="1"/>
</dbReference>
<keyword evidence="1" id="KW-1003">Cell membrane</keyword>
<evidence type="ECO:0000256" key="2">
    <source>
        <dbReference type="ARBA" id="ARBA00022519"/>
    </source>
</evidence>
<organism evidence="4 5">
    <name type="scientific">Bacillus bingmayongensis</name>
    <dbReference type="NCBI Taxonomy" id="1150157"/>
    <lineage>
        <taxon>Bacteria</taxon>
        <taxon>Bacillati</taxon>
        <taxon>Bacillota</taxon>
        <taxon>Bacilli</taxon>
        <taxon>Bacillales</taxon>
        <taxon>Bacillaceae</taxon>
        <taxon>Bacillus</taxon>
    </lineage>
</organism>
<dbReference type="RefSeq" id="WP_374218866.1">
    <property type="nucleotide sequence ID" value="NZ_JAXOVW010000060.1"/>
</dbReference>
<comment type="caution">
    <text evidence="4">The sequence shown here is derived from an EMBL/GenBank/DDBJ whole genome shotgun (WGS) entry which is preliminary data.</text>
</comment>
<dbReference type="InterPro" id="IPR037883">
    <property type="entry name" value="Knr4/Smi1-like_sf"/>
</dbReference>
<keyword evidence="5" id="KW-1185">Reference proteome</keyword>
<gene>
    <name evidence="4" type="ORF">U2I54_20565</name>
</gene>